<comment type="caution">
    <text evidence="1">The sequence shown here is derived from an EMBL/GenBank/DDBJ whole genome shotgun (WGS) entry which is preliminary data.</text>
</comment>
<dbReference type="Gene3D" id="3.90.1520.10">
    <property type="entry name" value="H-NOX domain"/>
    <property type="match status" value="1"/>
</dbReference>
<dbReference type="InterPro" id="IPR024096">
    <property type="entry name" value="NO_sig/Golgi_transp_ligand-bd"/>
</dbReference>
<sequence>MRIIRQNGCYTAVDLNDPVRSKRTVYLHYAVGRLRQMEKQFYDTDVHVEVLSEQLNGDYSHITMRFNFFPFNIAFRQDMVVHSVGSGLASLP</sequence>
<evidence type="ECO:0000313" key="2">
    <source>
        <dbReference type="Proteomes" id="UP001356427"/>
    </source>
</evidence>
<dbReference type="GO" id="GO:0020037">
    <property type="term" value="F:heme binding"/>
    <property type="evidence" value="ECO:0007669"/>
    <property type="project" value="InterPro"/>
</dbReference>
<proteinExistence type="predicted"/>
<dbReference type="EMBL" id="JAGTTL010000030">
    <property type="protein sequence ID" value="KAK6298301.1"/>
    <property type="molecule type" value="Genomic_DNA"/>
</dbReference>
<dbReference type="InterPro" id="IPR038158">
    <property type="entry name" value="H-NOX_domain_sf"/>
</dbReference>
<name>A0AAN8L3Q0_9TELE</name>
<organism evidence="1 2">
    <name type="scientific">Coregonus suidteri</name>
    <dbReference type="NCBI Taxonomy" id="861788"/>
    <lineage>
        <taxon>Eukaryota</taxon>
        <taxon>Metazoa</taxon>
        <taxon>Chordata</taxon>
        <taxon>Craniata</taxon>
        <taxon>Vertebrata</taxon>
        <taxon>Euteleostomi</taxon>
        <taxon>Actinopterygii</taxon>
        <taxon>Neopterygii</taxon>
        <taxon>Teleostei</taxon>
        <taxon>Protacanthopterygii</taxon>
        <taxon>Salmoniformes</taxon>
        <taxon>Salmonidae</taxon>
        <taxon>Coregoninae</taxon>
        <taxon>Coregonus</taxon>
    </lineage>
</organism>
<accession>A0AAN8L3Q0</accession>
<dbReference type="AlphaFoldDB" id="A0AAN8L3Q0"/>
<protein>
    <submittedName>
        <fullName evidence="1">Uncharacterized protein</fullName>
    </submittedName>
</protein>
<dbReference type="Proteomes" id="UP001356427">
    <property type="component" value="Unassembled WGS sequence"/>
</dbReference>
<evidence type="ECO:0000313" key="1">
    <source>
        <dbReference type="EMBL" id="KAK6298301.1"/>
    </source>
</evidence>
<dbReference type="SUPFAM" id="SSF111126">
    <property type="entry name" value="Ligand-binding domain in the NO signalling and Golgi transport"/>
    <property type="match status" value="1"/>
</dbReference>
<reference evidence="1 2" key="1">
    <citation type="submission" date="2021-04" db="EMBL/GenBank/DDBJ databases">
        <authorList>
            <person name="De Guttry C."/>
            <person name="Zahm M."/>
            <person name="Klopp C."/>
            <person name="Cabau C."/>
            <person name="Louis A."/>
            <person name="Berthelot C."/>
            <person name="Parey E."/>
            <person name="Roest Crollius H."/>
            <person name="Montfort J."/>
            <person name="Robinson-Rechavi M."/>
            <person name="Bucao C."/>
            <person name="Bouchez O."/>
            <person name="Gislard M."/>
            <person name="Lluch J."/>
            <person name="Milhes M."/>
            <person name="Lampietro C."/>
            <person name="Lopez Roques C."/>
            <person name="Donnadieu C."/>
            <person name="Braasch I."/>
            <person name="Desvignes T."/>
            <person name="Postlethwait J."/>
            <person name="Bobe J."/>
            <person name="Wedekind C."/>
            <person name="Guiguen Y."/>
        </authorList>
    </citation>
    <scope>NUCLEOTIDE SEQUENCE [LARGE SCALE GENOMIC DNA]</scope>
    <source>
        <strain evidence="1">Cs_M1</strain>
        <tissue evidence="1">Blood</tissue>
    </source>
</reference>
<keyword evidence="2" id="KW-1185">Reference proteome</keyword>
<gene>
    <name evidence="1" type="ORF">J4Q44_G00313560</name>
</gene>